<dbReference type="InterPro" id="IPR000023">
    <property type="entry name" value="Phosphofructokinase_dom"/>
</dbReference>
<feature type="domain" description="Phosphofructokinase" evidence="7">
    <location>
        <begin position="9"/>
        <end position="318"/>
    </location>
</feature>
<comment type="activity regulation">
    <text evidence="6">Non-allosteric.</text>
</comment>
<dbReference type="RefSeq" id="WP_047754607.1">
    <property type="nucleotide sequence ID" value="NZ_CAJUHA010000011.1"/>
</dbReference>
<dbReference type="PATRIC" id="fig|1330330.3.peg.1249"/>
<feature type="site" description="Important for catalytic activity and substrate specificity; stabilizes the transition state when the phosphoryl donor is PPi; prevents ATP from binding by mimicking the alpha-phosphate group of ATP" evidence="6">
    <location>
        <position position="110"/>
    </location>
</feature>
<gene>
    <name evidence="6" type="primary">pfp</name>
    <name evidence="8" type="ORF">IX53_06165</name>
</gene>
<evidence type="ECO:0000313" key="9">
    <source>
        <dbReference type="Proteomes" id="UP000035159"/>
    </source>
</evidence>
<dbReference type="Gene3D" id="3.40.50.450">
    <property type="match status" value="1"/>
</dbReference>
<keyword evidence="4 6" id="KW-0418">Kinase</keyword>
<comment type="subunit">
    <text evidence="6">Homodimer.</text>
</comment>
<comment type="pathway">
    <text evidence="6">Carbohydrate degradation; glycolysis; D-glyceraldehyde 3-phosphate and glycerone phosphate from D-glucose: step 3/4.</text>
</comment>
<dbReference type="GO" id="GO:0047334">
    <property type="term" value="F:diphosphate-fructose-6-phosphate 1-phosphotransferase activity"/>
    <property type="evidence" value="ECO:0007669"/>
    <property type="project" value="UniProtKB-EC"/>
</dbReference>
<comment type="function">
    <text evidence="6">Catalyzes the phosphorylation of D-fructose 6-phosphate, the first committing step of glycolysis. Uses inorganic phosphate (PPi) as phosphoryl donor instead of ATP like common ATP-dependent phosphofructokinases (ATP-PFKs), which renders the reaction reversible, and can thus function both in glycolysis and gluconeogenesis. Consistently, PPi-PFK can replace the enzymes of both the forward (ATP-PFK) and reverse (fructose-bisphosphatase (FBPase)) reactions.</text>
</comment>
<feature type="binding site" evidence="6">
    <location>
        <position position="109"/>
    </location>
    <ligand>
        <name>Mg(2+)</name>
        <dbReference type="ChEBI" id="CHEBI:18420"/>
        <note>catalytic</note>
    </ligand>
</feature>
<dbReference type="EC" id="2.7.1.90" evidence="6"/>
<reference evidence="8 9" key="1">
    <citation type="submission" date="2015-04" db="EMBL/GenBank/DDBJ databases">
        <title>Complete Genome Sequence of Kosmotoga pacifica SLHLJ1.</title>
        <authorList>
            <person name="Jiang L.J."/>
            <person name="Shao Z.Z."/>
            <person name="Jebbar M."/>
        </authorList>
    </citation>
    <scope>NUCLEOTIDE SEQUENCE [LARGE SCALE GENOMIC DNA]</scope>
    <source>
        <strain evidence="8 9">SLHLJ1</strain>
    </source>
</reference>
<dbReference type="InterPro" id="IPR022953">
    <property type="entry name" value="ATP_PFK"/>
</dbReference>
<proteinExistence type="inferred from homology"/>
<dbReference type="PIRSF" id="PIRSF036483">
    <property type="entry name" value="PFK_XF0274"/>
    <property type="match status" value="1"/>
</dbReference>
<name>A0A0G2ZFC8_9BACT</name>
<evidence type="ECO:0000256" key="6">
    <source>
        <dbReference type="HAMAP-Rule" id="MF_01978"/>
    </source>
</evidence>
<evidence type="ECO:0000256" key="3">
    <source>
        <dbReference type="ARBA" id="ARBA00022723"/>
    </source>
</evidence>
<dbReference type="GO" id="GO:0005737">
    <property type="term" value="C:cytoplasm"/>
    <property type="evidence" value="ECO:0007669"/>
    <property type="project" value="UniProtKB-SubCell"/>
</dbReference>
<keyword evidence="2 6" id="KW-0808">Transferase</keyword>
<comment type="catalytic activity">
    <reaction evidence="6">
        <text>beta-D-fructose 6-phosphate + diphosphate = beta-D-fructose 1,6-bisphosphate + phosphate + H(+)</text>
        <dbReference type="Rhea" id="RHEA:13613"/>
        <dbReference type="ChEBI" id="CHEBI:15378"/>
        <dbReference type="ChEBI" id="CHEBI:32966"/>
        <dbReference type="ChEBI" id="CHEBI:33019"/>
        <dbReference type="ChEBI" id="CHEBI:43474"/>
        <dbReference type="ChEBI" id="CHEBI:57634"/>
        <dbReference type="EC" id="2.7.1.90"/>
    </reaction>
</comment>
<dbReference type="AlphaFoldDB" id="A0A0G2ZFC8"/>
<protein>
    <recommendedName>
        <fullName evidence="6">Pyrophosphate--fructose 6-phosphate 1-phosphotransferase</fullName>
        <ecNumber evidence="6">2.7.1.90</ecNumber>
    </recommendedName>
    <alternativeName>
        <fullName evidence="6">6-phosphofructokinase, pyrophosphate dependent</fullName>
    </alternativeName>
    <alternativeName>
        <fullName evidence="6">PPi-dependent phosphofructokinase</fullName>
        <shortName evidence="6">PPi-PFK</shortName>
    </alternativeName>
    <alternativeName>
        <fullName evidence="6">Pyrophosphate-dependent 6-phosphofructose-1-kinase</fullName>
    </alternativeName>
</protein>
<dbReference type="GO" id="GO:0006002">
    <property type="term" value="P:fructose 6-phosphate metabolic process"/>
    <property type="evidence" value="ECO:0007669"/>
    <property type="project" value="InterPro"/>
</dbReference>
<dbReference type="Gene3D" id="3.40.50.460">
    <property type="entry name" value="Phosphofructokinase domain"/>
    <property type="match status" value="1"/>
</dbReference>
<dbReference type="STRING" id="1330330.IX53_06165"/>
<evidence type="ECO:0000259" key="7">
    <source>
        <dbReference type="Pfam" id="PF00365"/>
    </source>
</evidence>
<feature type="binding site" evidence="6">
    <location>
        <begin position="137"/>
        <end position="139"/>
    </location>
    <ligand>
        <name>substrate</name>
    </ligand>
</feature>
<dbReference type="NCBIfam" id="NF010675">
    <property type="entry name" value="PRK14072.1"/>
    <property type="match status" value="1"/>
</dbReference>
<comment type="cofactor">
    <cofactor evidence="1 6">
        <name>Mg(2+)</name>
        <dbReference type="ChEBI" id="CHEBI:18420"/>
    </cofactor>
</comment>
<organism evidence="8 9">
    <name type="scientific">Kosmotoga pacifica</name>
    <dbReference type="NCBI Taxonomy" id="1330330"/>
    <lineage>
        <taxon>Bacteria</taxon>
        <taxon>Thermotogati</taxon>
        <taxon>Thermotogota</taxon>
        <taxon>Thermotogae</taxon>
        <taxon>Kosmotogales</taxon>
        <taxon>Kosmotogaceae</taxon>
        <taxon>Kosmotoga</taxon>
    </lineage>
</organism>
<evidence type="ECO:0000256" key="1">
    <source>
        <dbReference type="ARBA" id="ARBA00001946"/>
    </source>
</evidence>
<feature type="binding site" evidence="6">
    <location>
        <begin position="185"/>
        <end position="187"/>
    </location>
    <ligand>
        <name>substrate</name>
    </ligand>
</feature>
<dbReference type="Proteomes" id="UP000035159">
    <property type="component" value="Chromosome"/>
</dbReference>
<evidence type="ECO:0000256" key="4">
    <source>
        <dbReference type="ARBA" id="ARBA00022777"/>
    </source>
</evidence>
<dbReference type="InterPro" id="IPR011404">
    <property type="entry name" value="PPi-PFK"/>
</dbReference>
<feature type="active site" description="Proton acceptor" evidence="6">
    <location>
        <position position="139"/>
    </location>
</feature>
<dbReference type="KEGG" id="kpf:IX53_06165"/>
<dbReference type="UniPathway" id="UPA00109">
    <property type="reaction ID" value="UER00182"/>
</dbReference>
<dbReference type="InterPro" id="IPR050929">
    <property type="entry name" value="PFKA"/>
</dbReference>
<keyword evidence="5 6" id="KW-0460">Magnesium</keyword>
<dbReference type="GO" id="GO:0046872">
    <property type="term" value="F:metal ion binding"/>
    <property type="evidence" value="ECO:0007669"/>
    <property type="project" value="UniProtKB-KW"/>
</dbReference>
<sequence length="412" mass="45386">MKKKNLIYGQSGGVTSVINASAYGAIVAALEEAEIENVYAGINGINGVLEEKLIDLTKETKDEIEKIPYTPGAIFGSCRKKLKTEEDFRRLFEVFEAHNIGYFLYNGGNDSMETVHRIALKAREYGYPLKAIGIPKTVDNDLMHTDHCPGYGSAAKYTAISILEATKDLIAMHGDSTQVFIMESMGRYAGWLAASAALAGLNGGTAPQIILLPEVPFDEEKFLSKVEETIVRDGYCSVVVAEALKDSSGNYISTEAYKDAFGNVQLGKIGIYIQKIVRQKLGRKVHTALPDYLQRSSRHIASLTDWREAIEVGAAAVKYAVKDGLSDVMVSIVRDNDYPYLKHYSPVELNGVASAVKYLPEEFIAENGFGVTEKFIEYARPLINGEAPVIYLRGIPVYAKLKRVFVEKKLKG</sequence>
<keyword evidence="6" id="KW-0963">Cytoplasm</keyword>
<evidence type="ECO:0000256" key="5">
    <source>
        <dbReference type="ARBA" id="ARBA00022842"/>
    </source>
</evidence>
<dbReference type="GO" id="GO:0003872">
    <property type="term" value="F:6-phosphofructokinase activity"/>
    <property type="evidence" value="ECO:0007669"/>
    <property type="project" value="UniProtKB-UniRule"/>
</dbReference>
<keyword evidence="6" id="KW-0324">Glycolysis</keyword>
<feature type="site" description="Important for catalytic activity; stabilizes the transition state when the phosphoryl donor is PPi" evidence="6">
    <location>
        <position position="136"/>
    </location>
</feature>
<dbReference type="PANTHER" id="PTHR45770">
    <property type="entry name" value="ATP-DEPENDENT 6-PHOSPHOFRUCTOKINASE 1"/>
    <property type="match status" value="1"/>
</dbReference>
<accession>A0A0G2ZFC8</accession>
<dbReference type="SUPFAM" id="SSF53784">
    <property type="entry name" value="Phosphofructokinase"/>
    <property type="match status" value="1"/>
</dbReference>
<dbReference type="OrthoDB" id="9802503at2"/>
<dbReference type="EMBL" id="CP011232">
    <property type="protein sequence ID" value="AKI97473.1"/>
    <property type="molecule type" value="Genomic_DNA"/>
</dbReference>
<feature type="binding site" evidence="6">
    <location>
        <position position="13"/>
    </location>
    <ligand>
        <name>diphosphate</name>
        <dbReference type="ChEBI" id="CHEBI:33019"/>
    </ligand>
</feature>
<feature type="binding site" evidence="6">
    <location>
        <position position="242"/>
    </location>
    <ligand>
        <name>substrate</name>
    </ligand>
</feature>
<dbReference type="HAMAP" id="MF_01978">
    <property type="entry name" value="Phosphofructokinase_II_B2"/>
    <property type="match status" value="1"/>
</dbReference>
<keyword evidence="3 6" id="KW-0479">Metal-binding</keyword>
<keyword evidence="9" id="KW-1185">Reference proteome</keyword>
<dbReference type="InterPro" id="IPR035966">
    <property type="entry name" value="PKF_sf"/>
</dbReference>
<comment type="subcellular location">
    <subcellularLocation>
        <location evidence="6">Cytoplasm</location>
    </subcellularLocation>
</comment>
<comment type="similarity">
    <text evidence="6">Belongs to the phosphofructokinase type A (PFKA) family. PPi-dependent PFK group II subfamily. Clade 'B2' sub-subfamily.</text>
</comment>
<dbReference type="PRINTS" id="PR00476">
    <property type="entry name" value="PHFRCTKINASE"/>
</dbReference>
<dbReference type="Pfam" id="PF00365">
    <property type="entry name" value="PFK"/>
    <property type="match status" value="1"/>
</dbReference>
<evidence type="ECO:0000313" key="8">
    <source>
        <dbReference type="EMBL" id="AKI97473.1"/>
    </source>
</evidence>
<evidence type="ECO:0000256" key="2">
    <source>
        <dbReference type="ARBA" id="ARBA00022679"/>
    </source>
</evidence>
<feature type="binding site" evidence="6">
    <location>
        <begin position="292"/>
        <end position="295"/>
    </location>
    <ligand>
        <name>substrate</name>
    </ligand>
</feature>